<dbReference type="OrthoDB" id="2969382at2"/>
<feature type="signal peptide" evidence="2">
    <location>
        <begin position="1"/>
        <end position="19"/>
    </location>
</feature>
<dbReference type="EMBL" id="FQVW01000015">
    <property type="protein sequence ID" value="SHG09625.1"/>
    <property type="molecule type" value="Genomic_DNA"/>
</dbReference>
<dbReference type="InterPro" id="IPR050245">
    <property type="entry name" value="PrsA_foldase"/>
</dbReference>
<dbReference type="Pfam" id="PF13624">
    <property type="entry name" value="SurA_N_3"/>
    <property type="match status" value="1"/>
</dbReference>
<gene>
    <name evidence="3" type="ORF">SAMN05216225_101553</name>
</gene>
<dbReference type="PROSITE" id="PS51257">
    <property type="entry name" value="PROKAR_LIPOPROTEIN"/>
    <property type="match status" value="1"/>
</dbReference>
<dbReference type="AlphaFoldDB" id="A0A1M5H127"/>
<accession>A0A1M5H127</accession>
<name>A0A1M5H127_9BACI</name>
<dbReference type="STRING" id="930117.SAMN05216225_101553"/>
<sequence length="231" mass="26918">MKKLFLLLIAFSLASVVTACGDDDNNESNNDGNTTEQSFEVTDEEIVDEEEVVLSVNDKDIFGNKYNPVYYQTKQRLYQAGQDISDLELVKEQTFNELIAQELIRQDAIESGLEVTDEEVENRLENVKSEDEEGYEAYLKQFDLTEDAFKEQLKFNLLVDKYMTDVITVEEVPEEEIKELYEQLKEQNEDIMEYDEAKVFIEQQLTQQKQSEQLLTKIEELEESADIEKML</sequence>
<proteinExistence type="predicted"/>
<dbReference type="SUPFAM" id="SSF109998">
    <property type="entry name" value="Triger factor/SurA peptide-binding domain-like"/>
    <property type="match status" value="1"/>
</dbReference>
<dbReference type="InterPro" id="IPR027304">
    <property type="entry name" value="Trigger_fact/SurA_dom_sf"/>
</dbReference>
<dbReference type="PANTHER" id="PTHR47245">
    <property type="entry name" value="PEPTIDYLPROLYL ISOMERASE"/>
    <property type="match status" value="1"/>
</dbReference>
<dbReference type="Proteomes" id="UP000183988">
    <property type="component" value="Unassembled WGS sequence"/>
</dbReference>
<keyword evidence="1" id="KW-0175">Coiled coil</keyword>
<dbReference type="RefSeq" id="WP_072889900.1">
    <property type="nucleotide sequence ID" value="NZ_FQVW01000015.1"/>
</dbReference>
<dbReference type="PANTHER" id="PTHR47245:SF2">
    <property type="entry name" value="PEPTIDYL-PROLYL CIS-TRANS ISOMERASE HP_0175-RELATED"/>
    <property type="match status" value="1"/>
</dbReference>
<dbReference type="Gene3D" id="1.10.4030.10">
    <property type="entry name" value="Porin chaperone SurA, peptide-binding domain"/>
    <property type="match status" value="1"/>
</dbReference>
<protein>
    <submittedName>
        <fullName evidence="3">SurA N-terminal domain-containing protein</fullName>
    </submittedName>
</protein>
<keyword evidence="4" id="KW-1185">Reference proteome</keyword>
<reference evidence="3 4" key="1">
    <citation type="submission" date="2016-11" db="EMBL/GenBank/DDBJ databases">
        <authorList>
            <person name="Jaros S."/>
            <person name="Januszkiewicz K."/>
            <person name="Wedrychowicz H."/>
        </authorList>
    </citation>
    <scope>NUCLEOTIDE SEQUENCE [LARGE SCALE GENOMIC DNA]</scope>
    <source>
        <strain evidence="3 4">IBRC-M 10683</strain>
    </source>
</reference>
<keyword evidence="2" id="KW-0732">Signal</keyword>
<evidence type="ECO:0000313" key="4">
    <source>
        <dbReference type="Proteomes" id="UP000183988"/>
    </source>
</evidence>
<feature type="coiled-coil region" evidence="1">
    <location>
        <begin position="174"/>
        <end position="204"/>
    </location>
</feature>
<evidence type="ECO:0000256" key="2">
    <source>
        <dbReference type="SAM" id="SignalP"/>
    </source>
</evidence>
<organism evidence="3 4">
    <name type="scientific">Ornithinibacillus halophilus</name>
    <dbReference type="NCBI Taxonomy" id="930117"/>
    <lineage>
        <taxon>Bacteria</taxon>
        <taxon>Bacillati</taxon>
        <taxon>Bacillota</taxon>
        <taxon>Bacilli</taxon>
        <taxon>Bacillales</taxon>
        <taxon>Bacillaceae</taxon>
        <taxon>Ornithinibacillus</taxon>
    </lineage>
</organism>
<evidence type="ECO:0000313" key="3">
    <source>
        <dbReference type="EMBL" id="SHG09625.1"/>
    </source>
</evidence>
<evidence type="ECO:0000256" key="1">
    <source>
        <dbReference type="SAM" id="Coils"/>
    </source>
</evidence>
<feature type="chain" id="PRO_5039714335" evidence="2">
    <location>
        <begin position="20"/>
        <end position="231"/>
    </location>
</feature>